<evidence type="ECO:0000313" key="1">
    <source>
        <dbReference type="EMBL" id="RPE05810.1"/>
    </source>
</evidence>
<protein>
    <submittedName>
        <fullName evidence="1">Uncharacterized protein</fullName>
    </submittedName>
</protein>
<dbReference type="EMBL" id="RPDH01000003">
    <property type="protein sequence ID" value="RPE05810.1"/>
    <property type="molecule type" value="Genomic_DNA"/>
</dbReference>
<evidence type="ECO:0000313" key="2">
    <source>
        <dbReference type="Proteomes" id="UP000278351"/>
    </source>
</evidence>
<dbReference type="AlphaFoldDB" id="A0A3N4PPZ8"/>
<proteinExistence type="predicted"/>
<comment type="caution">
    <text evidence="1">The sequence shown here is derived from an EMBL/GenBank/DDBJ whole genome shotgun (WGS) entry which is preliminary data.</text>
</comment>
<dbReference type="Proteomes" id="UP000278351">
    <property type="component" value="Unassembled WGS sequence"/>
</dbReference>
<dbReference type="RefSeq" id="WP_123849463.1">
    <property type="nucleotide sequence ID" value="NZ_RPDH01000003.1"/>
</dbReference>
<organism evidence="1 2">
    <name type="scientific">Chitinophaga lutea</name>
    <dbReference type="NCBI Taxonomy" id="2488634"/>
    <lineage>
        <taxon>Bacteria</taxon>
        <taxon>Pseudomonadati</taxon>
        <taxon>Bacteroidota</taxon>
        <taxon>Chitinophagia</taxon>
        <taxon>Chitinophagales</taxon>
        <taxon>Chitinophagaceae</taxon>
        <taxon>Chitinophaga</taxon>
    </lineage>
</organism>
<dbReference type="OrthoDB" id="674025at2"/>
<reference evidence="1 2" key="1">
    <citation type="submission" date="2018-11" db="EMBL/GenBank/DDBJ databases">
        <title>Chitinophaga lutea sp.nov., isolate from arsenic contaminated soil.</title>
        <authorList>
            <person name="Zong Y."/>
        </authorList>
    </citation>
    <scope>NUCLEOTIDE SEQUENCE [LARGE SCALE GENOMIC DNA]</scope>
    <source>
        <strain evidence="1 2">ZY74</strain>
    </source>
</reference>
<name>A0A3N4PPZ8_9BACT</name>
<gene>
    <name evidence="1" type="ORF">EGT74_25955</name>
</gene>
<keyword evidence="2" id="KW-1185">Reference proteome</keyword>
<accession>A0A3N4PPZ8</accession>
<sequence>MDTRQTLPPKGSFQNLLEDIFRNNQEAGILYEDNGVTRANGFIKSLYEKDGKHWVQLDAKEGMIDIPIDTLYAVNGTFTSDYSEC</sequence>